<dbReference type="Proteomes" id="UP000501602">
    <property type="component" value="Chromosome"/>
</dbReference>
<dbReference type="AlphaFoldDB" id="A0A6H1UH52"/>
<keyword evidence="1" id="KW-1133">Transmembrane helix</keyword>
<accession>A0A6H1UH52</accession>
<name>A0A6H1UH52_9GAMM</name>
<reference evidence="2 3" key="1">
    <citation type="submission" date="2020-04" db="EMBL/GenBank/DDBJ databases">
        <title>Ferrimonas sp. S7 isolated from sea water.</title>
        <authorList>
            <person name="Bae S.S."/>
            <person name="Baek K."/>
        </authorList>
    </citation>
    <scope>NUCLEOTIDE SEQUENCE [LARGE SCALE GENOMIC DNA]</scope>
    <source>
        <strain evidence="2 3">S7</strain>
    </source>
</reference>
<evidence type="ECO:0000313" key="3">
    <source>
        <dbReference type="Proteomes" id="UP000501602"/>
    </source>
</evidence>
<dbReference type="EMBL" id="CP051180">
    <property type="protein sequence ID" value="QIZ77122.1"/>
    <property type="molecule type" value="Genomic_DNA"/>
</dbReference>
<keyword evidence="1" id="KW-0812">Transmembrane</keyword>
<dbReference type="Pfam" id="PF16074">
    <property type="entry name" value="PilW"/>
    <property type="match status" value="1"/>
</dbReference>
<keyword evidence="3" id="KW-1185">Reference proteome</keyword>
<sequence>MDSITKLRQQGFSLIELMLTLALTLLIIGVIFTAVLADGATYEATHASNQLVNKSRMNLYTLRFYLQQAGIRNFDQIMSNEQPGPATETIGSVNWSWNEGQIINAMNDQTTFSGALAGSDVISIRYYGSDAIDGEVYQCDGSTLAAGTLNTLTFYVSNTNELTCLDASGTVTFDDDFDQLQVDFATNLAGDYEYVNANDVNDWADVGHLRIAVLVANQMERAQNATAQTYNLLGTNYTISGDSKVRQVVRDNINLPNNRG</sequence>
<organism evidence="2 3">
    <name type="scientific">Ferrimonas lipolytica</name>
    <dbReference type="NCBI Taxonomy" id="2724191"/>
    <lineage>
        <taxon>Bacteria</taxon>
        <taxon>Pseudomonadati</taxon>
        <taxon>Pseudomonadota</taxon>
        <taxon>Gammaproteobacteria</taxon>
        <taxon>Alteromonadales</taxon>
        <taxon>Ferrimonadaceae</taxon>
        <taxon>Ferrimonas</taxon>
    </lineage>
</organism>
<dbReference type="GO" id="GO:0043683">
    <property type="term" value="P:type IV pilus assembly"/>
    <property type="evidence" value="ECO:0007669"/>
    <property type="project" value="InterPro"/>
</dbReference>
<dbReference type="KEGG" id="fes:HER31_09690"/>
<keyword evidence="1" id="KW-0472">Membrane</keyword>
<gene>
    <name evidence="2" type="ORF">HER31_09690</name>
</gene>
<dbReference type="RefSeq" id="WP_168660383.1">
    <property type="nucleotide sequence ID" value="NZ_CP051180.1"/>
</dbReference>
<evidence type="ECO:0008006" key="4">
    <source>
        <dbReference type="Google" id="ProtNLM"/>
    </source>
</evidence>
<dbReference type="InterPro" id="IPR032092">
    <property type="entry name" value="PilW"/>
</dbReference>
<protein>
    <recommendedName>
        <fullName evidence="4">Prepilin-type N-terminal cleavage/methylation domain-containing protein</fullName>
    </recommendedName>
</protein>
<evidence type="ECO:0000313" key="2">
    <source>
        <dbReference type="EMBL" id="QIZ77122.1"/>
    </source>
</evidence>
<dbReference type="InterPro" id="IPR012902">
    <property type="entry name" value="N_methyl_site"/>
</dbReference>
<evidence type="ECO:0000256" key="1">
    <source>
        <dbReference type="SAM" id="Phobius"/>
    </source>
</evidence>
<feature type="transmembrane region" description="Helical" evidence="1">
    <location>
        <begin position="12"/>
        <end position="37"/>
    </location>
</feature>
<dbReference type="PROSITE" id="PS00409">
    <property type="entry name" value="PROKAR_NTER_METHYL"/>
    <property type="match status" value="1"/>
</dbReference>
<proteinExistence type="predicted"/>
<dbReference type="Pfam" id="PF07963">
    <property type="entry name" value="N_methyl"/>
    <property type="match status" value="1"/>
</dbReference>